<reference evidence="1 2" key="1">
    <citation type="submission" date="2020-07" db="EMBL/GenBank/DDBJ databases">
        <title>Above-ground endophytic microbial communities from plants in different locations in the United States.</title>
        <authorList>
            <person name="Frank C."/>
        </authorList>
    </citation>
    <scope>NUCLEOTIDE SEQUENCE [LARGE SCALE GENOMIC DNA]</scope>
    <source>
        <strain evidence="1 2">WPL5_2</strain>
    </source>
</reference>
<dbReference type="RefSeq" id="WP_182515036.1">
    <property type="nucleotide sequence ID" value="NZ_JACGXP010000001.1"/>
</dbReference>
<dbReference type="Proteomes" id="UP000590225">
    <property type="component" value="Unassembled WGS sequence"/>
</dbReference>
<dbReference type="AlphaFoldDB" id="A0AAW3T2E0"/>
<name>A0AAW3T2E0_9MICO</name>
<accession>A0AAW3T2E0</accession>
<proteinExistence type="predicted"/>
<organism evidence="1 2">
    <name type="scientific">Curtobacterium pusillum</name>
    <dbReference type="NCBI Taxonomy" id="69373"/>
    <lineage>
        <taxon>Bacteria</taxon>
        <taxon>Bacillati</taxon>
        <taxon>Actinomycetota</taxon>
        <taxon>Actinomycetes</taxon>
        <taxon>Micrococcales</taxon>
        <taxon>Microbacteriaceae</taxon>
        <taxon>Curtobacterium</taxon>
    </lineage>
</organism>
<comment type="caution">
    <text evidence="1">The sequence shown here is derived from an EMBL/GenBank/DDBJ whole genome shotgun (WGS) entry which is preliminary data.</text>
</comment>
<dbReference type="EMBL" id="JACGXP010000001">
    <property type="protein sequence ID" value="MBA8989244.1"/>
    <property type="molecule type" value="Genomic_DNA"/>
</dbReference>
<evidence type="ECO:0000313" key="2">
    <source>
        <dbReference type="Proteomes" id="UP000590225"/>
    </source>
</evidence>
<sequence>MSAALHLTEVGPVERAAHRVGTALLRWSESRAARVELPAPLTRSSARTRARLAFEQRTALEARHRHWDELAAATPRLR</sequence>
<gene>
    <name evidence="1" type="ORF">FHW23_000476</name>
</gene>
<evidence type="ECO:0000313" key="1">
    <source>
        <dbReference type="EMBL" id="MBA8989244.1"/>
    </source>
</evidence>
<protein>
    <submittedName>
        <fullName evidence="1">Uncharacterized protein</fullName>
    </submittedName>
</protein>